<evidence type="ECO:0000313" key="3">
    <source>
        <dbReference type="Proteomes" id="UP000076154"/>
    </source>
</evidence>
<gene>
    <name evidence="2" type="ORF">Hypma_006260</name>
</gene>
<feature type="region of interest" description="Disordered" evidence="1">
    <location>
        <begin position="222"/>
        <end position="257"/>
    </location>
</feature>
<proteinExistence type="predicted"/>
<protein>
    <submittedName>
        <fullName evidence="2">Uncharacterized protein</fullName>
    </submittedName>
</protein>
<feature type="compositionally biased region" description="Polar residues" evidence="1">
    <location>
        <begin position="684"/>
        <end position="693"/>
    </location>
</feature>
<dbReference type="EMBL" id="LUEZ02000040">
    <property type="protein sequence ID" value="RDB25888.1"/>
    <property type="molecule type" value="Genomic_DNA"/>
</dbReference>
<dbReference type="Proteomes" id="UP000076154">
    <property type="component" value="Unassembled WGS sequence"/>
</dbReference>
<sequence>MFPEISGLLLLDDVQLADKIRHAIPGTIGEQASDFIRVLKVSGRVFKQLTEADLKVLSKDNSDITEIYLSPQGKYHRQEHRQSLVGVYPELASRILRSGQFPLPQQEVRIALEHMSTADFLSQALNSECDHPYSLGLVEVPVDRHPEGLDTVSSIPTGDTPSFDSDPIQIDELFNGIQTGMVRSELETENVPILHILDAPSALVPAAEYTLQETHLCIGSTSLSPNDDYPRDAGSLQVKTSSGLDSHARPPDHIAVDGNVSDPEIICHKQDQCAAAISFPRSSFVPIGETFATSTTLLSSSDVEVTLNISPSNETMDPRCAPMSGASDMPVKNRTTSAPIFDTAGHEATSAVEFRGPHICSTSSGFQRDQTLANSFDVFKDESRITSALDLPLRSRGHGFQATDIHHSCVSDGPSCAISLSGLSDSVTSETENATIEAVDHACSASDSEGNVRLGSATVLKNSSSAFIASMGPDMLNMSSDAGSARPPSGSNILKISRENSLETLHPYMGSSNSALPRNISGYHSDGSRISACARDWNSKYTGGSSIYTWAIESPSQPESVCSTSMLHEQATSDDERIAGSHRFVLDPLPSIPSLTSSFKEDWQFSPTTTFAGPHGQGHIPTQAHWAHDATGAALVTEINLRRMSERETNDTTISSQYQPCYGAPLRSTTYMSSEAGGCHRSESTPSRRGSVLSTQSPLHIELELPQSSLAEELSSVSPLFSPISLDGGHIGRHAEGTHSPLKYVSMGATYRTPPFVCSRRTLWPTASGHDGGTTLLRPRVTATPALSQNRSTNISQHVQTQNQAKNTVTGIEAGKLHRDKRLATPKCKPVSQWSPLPLWTGLKRLFSADFCRIVEPPQIPRRTRVEITDKYLLPTWVGPVTGLTRV</sequence>
<feature type="region of interest" description="Disordered" evidence="1">
    <location>
        <begin position="673"/>
        <end position="693"/>
    </location>
</feature>
<feature type="region of interest" description="Disordered" evidence="1">
    <location>
        <begin position="310"/>
        <end position="332"/>
    </location>
</feature>
<keyword evidence="3" id="KW-1185">Reference proteome</keyword>
<dbReference type="OrthoDB" id="10680291at2759"/>
<organism evidence="2 3">
    <name type="scientific">Hypsizygus marmoreus</name>
    <name type="common">White beech mushroom</name>
    <name type="synonym">Agaricus marmoreus</name>
    <dbReference type="NCBI Taxonomy" id="39966"/>
    <lineage>
        <taxon>Eukaryota</taxon>
        <taxon>Fungi</taxon>
        <taxon>Dikarya</taxon>
        <taxon>Basidiomycota</taxon>
        <taxon>Agaricomycotina</taxon>
        <taxon>Agaricomycetes</taxon>
        <taxon>Agaricomycetidae</taxon>
        <taxon>Agaricales</taxon>
        <taxon>Tricholomatineae</taxon>
        <taxon>Lyophyllaceae</taxon>
        <taxon>Hypsizygus</taxon>
    </lineage>
</organism>
<dbReference type="AlphaFoldDB" id="A0A369JVS2"/>
<dbReference type="InParanoid" id="A0A369JVS2"/>
<feature type="compositionally biased region" description="Basic and acidic residues" evidence="1">
    <location>
        <begin position="246"/>
        <end position="255"/>
    </location>
</feature>
<comment type="caution">
    <text evidence="2">The sequence shown here is derived from an EMBL/GenBank/DDBJ whole genome shotgun (WGS) entry which is preliminary data.</text>
</comment>
<evidence type="ECO:0000313" key="2">
    <source>
        <dbReference type="EMBL" id="RDB25888.1"/>
    </source>
</evidence>
<name>A0A369JVS2_HYPMA</name>
<evidence type="ECO:0000256" key="1">
    <source>
        <dbReference type="SAM" id="MobiDB-lite"/>
    </source>
</evidence>
<accession>A0A369JVS2</accession>
<reference evidence="2" key="1">
    <citation type="submission" date="2018-04" db="EMBL/GenBank/DDBJ databases">
        <title>Whole genome sequencing of Hypsizygus marmoreus.</title>
        <authorList>
            <person name="Choi I.-G."/>
            <person name="Min B."/>
            <person name="Kim J.-G."/>
            <person name="Kim S."/>
            <person name="Oh Y.-L."/>
            <person name="Kong W.-S."/>
            <person name="Park H."/>
            <person name="Jeong J."/>
            <person name="Song E.-S."/>
        </authorList>
    </citation>
    <scope>NUCLEOTIDE SEQUENCE [LARGE SCALE GENOMIC DNA]</scope>
    <source>
        <strain evidence="2">51987-8</strain>
    </source>
</reference>